<keyword evidence="4" id="KW-1185">Reference proteome</keyword>
<feature type="domain" description="DUF4158" evidence="2">
    <location>
        <begin position="6"/>
        <end position="167"/>
    </location>
</feature>
<dbReference type="InterPro" id="IPR002513">
    <property type="entry name" value="Tn3_Tnp_DDE_dom"/>
</dbReference>
<name>A0ABV7K6V7_9ALTE</name>
<sequence length="1034" mass="118943">MSKMAILSAYRKKKFSSVPNFSNDARTVYLLPDAETKRIINRLESDEAKVGYLVRRAYFRAKGSFFPIAMAELKDIRTAKRLLGINAKLDWDKYTSKMASYHRQLILEQCEWAPYSSDSNRNELEAHASLFVDKIPEREDILFSLLDYCWRRRIEIPSYTELATIVSNSFSVFNERLKVTLSTHITQDVEDTLHDLVLNPESIVKLKQLKSINQSTVTSHLNNAACELRFFKDLYFNVKTLAEKMNFTVEARQHYSKIVKDMTVTGLRKLKDKNDLSLKLLGFVEDQYIRRNDASILAFLKLMREWNNKAKKHDSTIKERESKALESATESVVITAKSANAILNEIKRIMADINMSDGERLTKIKDLLAAYEEATNPNINNYIEAVLTGVEQSKNNTRKMHFLYRNSIGIQRAVSPLLKLLLIDKENSDHKITEAFQYFIESDGNVKEADAPVAFFTSTDKVVMDTDKTTSYREKYKVMLFLALEKAIRAKKVNFLFSHSFQPAHKLQISDAQWNEKCEEFLKAADLLRFKDGEQVLRNVGEKTSNIIIQANNNLETGENRYVSVRNGKWKLAEYEADYDASQYIPGLLKGSKKVLLYKALAELDEELHFSDEFMIPNQIGALTKPDKKYIYGVLISLGTNMGHHELARASDLNEKALRDMDATRFTKKKLENVIKIIVKRIQNIDLAAVYEEEKDEIHSSSDGKKIVVAVDSLLANYSYKYYGKQQGISANSFVDNKQSFFHVNVLSSSEREAAYMIDGLVRARENIYEESEKDLFVRDLDDETFNKKTHRHSTDEFGYTDAAFTGLFFLNVSYAPRFKEIEERTLHSYTHSLTRSKSTLPVVPNSAINKKLILENWDDILRLMTTIKLGYASASTLFRMLSSKGDSALYKAMKEFGKLLKTQFIYSYMDDNDLRRRIQKQLNRAELGQKFKAAIFHGRGGKLKVGDHENIDKAMLSCVVLQNIIVLWNYLFLKKHLKEISSKEERESEIDLISKGSVIAWAHFNMAGTLDFEHLDFDSFGIPLSRLFRIKSF</sequence>
<feature type="domain" description="Tn3 transposase DDE" evidence="1">
    <location>
        <begin position="601"/>
        <end position="1010"/>
    </location>
</feature>
<evidence type="ECO:0000313" key="3">
    <source>
        <dbReference type="EMBL" id="MFC3203262.1"/>
    </source>
</evidence>
<dbReference type="Proteomes" id="UP001595477">
    <property type="component" value="Unassembled WGS sequence"/>
</dbReference>
<organism evidence="3 4">
    <name type="scientific">Alteromonas oceani</name>
    <dbReference type="NCBI Taxonomy" id="2071609"/>
    <lineage>
        <taxon>Bacteria</taxon>
        <taxon>Pseudomonadati</taxon>
        <taxon>Pseudomonadota</taxon>
        <taxon>Gammaproteobacteria</taxon>
        <taxon>Alteromonadales</taxon>
        <taxon>Alteromonadaceae</taxon>
        <taxon>Alteromonas/Salinimonas group</taxon>
        <taxon>Alteromonas</taxon>
    </lineage>
</organism>
<dbReference type="Pfam" id="PF13700">
    <property type="entry name" value="DUF4158"/>
    <property type="match status" value="1"/>
</dbReference>
<dbReference type="InterPro" id="IPR025296">
    <property type="entry name" value="DUF4158"/>
</dbReference>
<evidence type="ECO:0000259" key="1">
    <source>
        <dbReference type="Pfam" id="PF01526"/>
    </source>
</evidence>
<dbReference type="Pfam" id="PF01526">
    <property type="entry name" value="DDE_Tnp_Tn3"/>
    <property type="match status" value="1"/>
</dbReference>
<proteinExistence type="predicted"/>
<evidence type="ECO:0000259" key="2">
    <source>
        <dbReference type="Pfam" id="PF13700"/>
    </source>
</evidence>
<dbReference type="EMBL" id="JBHRSX010000076">
    <property type="protein sequence ID" value="MFC3203262.1"/>
    <property type="molecule type" value="Genomic_DNA"/>
</dbReference>
<protein>
    <submittedName>
        <fullName evidence="3">Tn3 family transposase</fullName>
    </submittedName>
</protein>
<accession>A0ABV7K6V7</accession>
<evidence type="ECO:0000313" key="4">
    <source>
        <dbReference type="Proteomes" id="UP001595477"/>
    </source>
</evidence>
<reference evidence="4" key="1">
    <citation type="journal article" date="2019" name="Int. J. Syst. Evol. Microbiol.">
        <title>The Global Catalogue of Microorganisms (GCM) 10K type strain sequencing project: providing services to taxonomists for standard genome sequencing and annotation.</title>
        <authorList>
            <consortium name="The Broad Institute Genomics Platform"/>
            <consortium name="The Broad Institute Genome Sequencing Center for Infectious Disease"/>
            <person name="Wu L."/>
            <person name="Ma J."/>
        </authorList>
    </citation>
    <scope>NUCLEOTIDE SEQUENCE [LARGE SCALE GENOMIC DNA]</scope>
    <source>
        <strain evidence="4">KCTC 52449</strain>
    </source>
</reference>
<gene>
    <name evidence="3" type="ORF">ACFOEW_15730</name>
</gene>
<comment type="caution">
    <text evidence="3">The sequence shown here is derived from an EMBL/GenBank/DDBJ whole genome shotgun (WGS) entry which is preliminary data.</text>
</comment>
<dbReference type="RefSeq" id="WP_123324662.1">
    <property type="nucleotide sequence ID" value="NZ_JBHRSX010000076.1"/>
</dbReference>